<dbReference type="PANTHER" id="PTHR11008:SF29">
    <property type="entry name" value="IP17226P"/>
    <property type="match status" value="1"/>
</dbReference>
<evidence type="ECO:0000313" key="3">
    <source>
        <dbReference type="Proteomes" id="UP001162164"/>
    </source>
</evidence>
<dbReference type="EMBL" id="JAPWTJ010000119">
    <property type="protein sequence ID" value="KAJ8982506.1"/>
    <property type="molecule type" value="Genomic_DNA"/>
</dbReference>
<dbReference type="PANTHER" id="PTHR11008">
    <property type="entry name" value="PROTEIN TAKEOUT-LIKE PROTEIN"/>
    <property type="match status" value="1"/>
</dbReference>
<comment type="caution">
    <text evidence="2">The sequence shown here is derived from an EMBL/GenBank/DDBJ whole genome shotgun (WGS) entry which is preliminary data.</text>
</comment>
<dbReference type="InterPro" id="IPR038606">
    <property type="entry name" value="To_sf"/>
</dbReference>
<protein>
    <submittedName>
        <fullName evidence="2">Uncharacterized protein</fullName>
    </submittedName>
</protein>
<feature type="signal peptide" evidence="1">
    <location>
        <begin position="1"/>
        <end position="18"/>
    </location>
</feature>
<dbReference type="Pfam" id="PF06585">
    <property type="entry name" value="JHBP"/>
    <property type="match status" value="1"/>
</dbReference>
<organism evidence="2 3">
    <name type="scientific">Molorchus minor</name>
    <dbReference type="NCBI Taxonomy" id="1323400"/>
    <lineage>
        <taxon>Eukaryota</taxon>
        <taxon>Metazoa</taxon>
        <taxon>Ecdysozoa</taxon>
        <taxon>Arthropoda</taxon>
        <taxon>Hexapoda</taxon>
        <taxon>Insecta</taxon>
        <taxon>Pterygota</taxon>
        <taxon>Neoptera</taxon>
        <taxon>Endopterygota</taxon>
        <taxon>Coleoptera</taxon>
        <taxon>Polyphaga</taxon>
        <taxon>Cucujiformia</taxon>
        <taxon>Chrysomeloidea</taxon>
        <taxon>Cerambycidae</taxon>
        <taxon>Lamiinae</taxon>
        <taxon>Monochamini</taxon>
        <taxon>Molorchus</taxon>
    </lineage>
</organism>
<feature type="chain" id="PRO_5045475575" evidence="1">
    <location>
        <begin position="19"/>
        <end position="247"/>
    </location>
</feature>
<dbReference type="InterPro" id="IPR010562">
    <property type="entry name" value="Haemolymph_juvenile_hormone-bd"/>
</dbReference>
<accession>A0ABQ9JW04</accession>
<gene>
    <name evidence="2" type="ORF">NQ317_018546</name>
</gene>
<name>A0ABQ9JW04_9CUCU</name>
<evidence type="ECO:0000256" key="1">
    <source>
        <dbReference type="SAM" id="SignalP"/>
    </source>
</evidence>
<dbReference type="Gene3D" id="3.15.10.30">
    <property type="entry name" value="Haemolymph juvenile hormone binding protein"/>
    <property type="match status" value="1"/>
</dbReference>
<dbReference type="Proteomes" id="UP001162164">
    <property type="component" value="Unassembled WGS sequence"/>
</dbReference>
<dbReference type="SMART" id="SM00700">
    <property type="entry name" value="JHBP"/>
    <property type="match status" value="1"/>
</dbReference>
<evidence type="ECO:0000313" key="2">
    <source>
        <dbReference type="EMBL" id="KAJ8982506.1"/>
    </source>
</evidence>
<sequence>MKCFTVIATVLLASFAYSASIEKRDDVYVRGVIENLVNSTLNGIIQNLTETIEIDDLPIDLGTNAQLSGYLDLSELKIIGLKSLVATDISVNVLALEVDVKLELTELLLSTNYKADLVALGLVPLYGDGLITITLDEVLLGIHGKAKLGTNSTSINDLAIVIALDDAVFQVTGVLDNTEFSTIVSNVLNDNVAKFINENQDLISGIISPLIENLINMVLENNSVKETLHNVVIPQLSNEQVELNEMA</sequence>
<keyword evidence="1" id="KW-0732">Signal</keyword>
<proteinExistence type="predicted"/>
<reference evidence="2" key="1">
    <citation type="journal article" date="2023" name="Insect Mol. Biol.">
        <title>Genome sequencing provides insights into the evolution of gene families encoding plant cell wall-degrading enzymes in longhorned beetles.</title>
        <authorList>
            <person name="Shin N.R."/>
            <person name="Okamura Y."/>
            <person name="Kirsch R."/>
            <person name="Pauchet Y."/>
        </authorList>
    </citation>
    <scope>NUCLEOTIDE SEQUENCE</scope>
    <source>
        <strain evidence="2">MMC_N1</strain>
    </source>
</reference>
<keyword evidence="3" id="KW-1185">Reference proteome</keyword>